<protein>
    <submittedName>
        <fullName evidence="2">Uncharacterized protein</fullName>
    </submittedName>
</protein>
<dbReference type="RefSeq" id="WP_119135378.1">
    <property type="nucleotide sequence ID" value="NZ_QXXQ01000007.1"/>
</dbReference>
<dbReference type="Proteomes" id="UP000266649">
    <property type="component" value="Unassembled WGS sequence"/>
</dbReference>
<comment type="caution">
    <text evidence="2">The sequence shown here is derived from an EMBL/GenBank/DDBJ whole genome shotgun (WGS) entry which is preliminary data.</text>
</comment>
<feature type="signal peptide" evidence="1">
    <location>
        <begin position="1"/>
        <end position="18"/>
    </location>
</feature>
<keyword evidence="1" id="KW-0732">Signal</keyword>
<keyword evidence="3" id="KW-1185">Reference proteome</keyword>
<name>A0A398BVM4_9RHOB</name>
<evidence type="ECO:0000313" key="3">
    <source>
        <dbReference type="Proteomes" id="UP000266649"/>
    </source>
</evidence>
<accession>A0A398BVM4</accession>
<dbReference type="OrthoDB" id="7863598at2"/>
<feature type="chain" id="PRO_5017195345" evidence="1">
    <location>
        <begin position="19"/>
        <end position="184"/>
    </location>
</feature>
<proteinExistence type="predicted"/>
<sequence length="184" mass="19860">MQAYAIGFVLLTSGAALAEPAFPFDPDRLFADHAALVEHLPDGRERLQMPGGVEVTRRDGDIQAIDGSGKGAVGCVLLLLSELEAALRLCDPHPGPELSEMQKRLAQVISFSAKNAYPPISENDLRALLSEQLAARPAGFCSAFTPENDLDLESIKAHFLRDLIPSSLDTVLETPRLPVINPCF</sequence>
<reference evidence="2 3" key="1">
    <citation type="submission" date="2018-09" db="EMBL/GenBank/DDBJ databases">
        <title>Gemmobacter lutimaris sp. nov., a marine bacterium isolated from tidal flat.</title>
        <authorList>
            <person name="Lee D.W."/>
            <person name="Yoo Y."/>
            <person name="Kim J.-J."/>
            <person name="Kim B.S."/>
        </authorList>
    </citation>
    <scope>NUCLEOTIDE SEQUENCE [LARGE SCALE GENOMIC DNA]</scope>
    <source>
        <strain evidence="2 3">YJ-T1-11</strain>
    </source>
</reference>
<dbReference type="EMBL" id="QXXQ01000007">
    <property type="protein sequence ID" value="RID91343.1"/>
    <property type="molecule type" value="Genomic_DNA"/>
</dbReference>
<organism evidence="2 3">
    <name type="scientific">Gemmobacter lutimaris</name>
    <dbReference type="NCBI Taxonomy" id="2306023"/>
    <lineage>
        <taxon>Bacteria</taxon>
        <taxon>Pseudomonadati</taxon>
        <taxon>Pseudomonadota</taxon>
        <taxon>Alphaproteobacteria</taxon>
        <taxon>Rhodobacterales</taxon>
        <taxon>Paracoccaceae</taxon>
        <taxon>Gemmobacter</taxon>
    </lineage>
</organism>
<dbReference type="AlphaFoldDB" id="A0A398BVM4"/>
<gene>
    <name evidence="2" type="ORF">D2N39_13950</name>
</gene>
<evidence type="ECO:0000313" key="2">
    <source>
        <dbReference type="EMBL" id="RID91343.1"/>
    </source>
</evidence>
<evidence type="ECO:0000256" key="1">
    <source>
        <dbReference type="SAM" id="SignalP"/>
    </source>
</evidence>